<dbReference type="EMBL" id="PYMO01000019">
    <property type="protein sequence ID" value="PSU22765.1"/>
    <property type="molecule type" value="Genomic_DNA"/>
</dbReference>
<dbReference type="Proteomes" id="UP000241405">
    <property type="component" value="Unassembled WGS sequence"/>
</dbReference>
<dbReference type="EMBL" id="PYMP01000020">
    <property type="protein sequence ID" value="PSU48436.1"/>
    <property type="molecule type" value="Genomic_DNA"/>
</dbReference>
<organism evidence="2 4">
    <name type="scientific">Photobacterium phosphoreum</name>
    <dbReference type="NCBI Taxonomy" id="659"/>
    <lineage>
        <taxon>Bacteria</taxon>
        <taxon>Pseudomonadati</taxon>
        <taxon>Pseudomonadota</taxon>
        <taxon>Gammaproteobacteria</taxon>
        <taxon>Vibrionales</taxon>
        <taxon>Vibrionaceae</taxon>
        <taxon>Photobacterium</taxon>
    </lineage>
</organism>
<name>A0A2T3JHN1_PHOPO</name>
<dbReference type="AlphaFoldDB" id="A0A2T3JHN1"/>
<evidence type="ECO:0000313" key="2">
    <source>
        <dbReference type="EMBL" id="PSU48436.1"/>
    </source>
</evidence>
<reference evidence="3 4" key="1">
    <citation type="submission" date="2018-03" db="EMBL/GenBank/DDBJ databases">
        <title>Whole genome sequencing of Histamine producing bacteria.</title>
        <authorList>
            <person name="Butler K."/>
        </authorList>
    </citation>
    <scope>NUCLEOTIDE SEQUENCE [LARGE SCALE GENOMIC DNA]</scope>
    <source>
        <strain evidence="2 4">FS-6.1</strain>
        <strain evidence="1 3">FS-6.2</strain>
    </source>
</reference>
<evidence type="ECO:0000313" key="4">
    <source>
        <dbReference type="Proteomes" id="UP000241618"/>
    </source>
</evidence>
<sequence length="130" mass="14641">MPNCTHCQKRQAIAFTTFECYCQGCALDIALILLKHCQLSENSINALVANGWNLPVSTSHHYSATNIAQELNCSAQKIGRTANRLGLKIEQYGEWRLDQAANSRKQIETFWYNAAGKQRLIELLQGNDQL</sequence>
<dbReference type="Proteomes" id="UP000241618">
    <property type="component" value="Unassembled WGS sequence"/>
</dbReference>
<keyword evidence="3" id="KW-1185">Reference proteome</keyword>
<protein>
    <submittedName>
        <fullName evidence="2">Uncharacterized protein</fullName>
    </submittedName>
</protein>
<proteinExistence type="predicted"/>
<evidence type="ECO:0000313" key="1">
    <source>
        <dbReference type="EMBL" id="PSU22765.1"/>
    </source>
</evidence>
<gene>
    <name evidence="2" type="ORF">C9J18_17055</name>
    <name evidence="1" type="ORF">CTM96_15950</name>
</gene>
<accession>A0A2T3JHN1</accession>
<comment type="caution">
    <text evidence="2">The sequence shown here is derived from an EMBL/GenBank/DDBJ whole genome shotgun (WGS) entry which is preliminary data.</text>
</comment>
<dbReference type="RefSeq" id="WP_107190846.1">
    <property type="nucleotide sequence ID" value="NZ_PYMN01000021.1"/>
</dbReference>
<evidence type="ECO:0000313" key="3">
    <source>
        <dbReference type="Proteomes" id="UP000241405"/>
    </source>
</evidence>